<dbReference type="eggNOG" id="KOG0919">
    <property type="taxonomic scope" value="Eukaryota"/>
</dbReference>
<reference evidence="10" key="3">
    <citation type="submission" date="2015-06" db="UniProtKB">
        <authorList>
            <consortium name="EnsemblProtists"/>
        </authorList>
    </citation>
    <scope>IDENTIFICATION</scope>
</reference>
<dbReference type="OMA" id="HYAFKYA"/>
<evidence type="ECO:0000313" key="10">
    <source>
        <dbReference type="EnsemblProtists" id="EKX47809"/>
    </source>
</evidence>
<dbReference type="EnsemblProtists" id="EKX47809">
    <property type="protein sequence ID" value="EKX47809"/>
    <property type="gene ID" value="GUITHDRAFT_137189"/>
</dbReference>
<dbReference type="PaxDb" id="55529-EKX47809"/>
<gene>
    <name evidence="9" type="ORF">GUITHDRAFT_137189</name>
</gene>
<reference evidence="11" key="2">
    <citation type="submission" date="2012-11" db="EMBL/GenBank/DDBJ databases">
        <authorList>
            <person name="Kuo A."/>
            <person name="Curtis B.A."/>
            <person name="Tanifuji G."/>
            <person name="Burki F."/>
            <person name="Gruber A."/>
            <person name="Irimia M."/>
            <person name="Maruyama S."/>
            <person name="Arias M.C."/>
            <person name="Ball S.G."/>
            <person name="Gile G.H."/>
            <person name="Hirakawa Y."/>
            <person name="Hopkins J.F."/>
            <person name="Rensing S.A."/>
            <person name="Schmutz J."/>
            <person name="Symeonidi A."/>
            <person name="Elias M."/>
            <person name="Eveleigh R.J."/>
            <person name="Herman E.K."/>
            <person name="Klute M.J."/>
            <person name="Nakayama T."/>
            <person name="Obornik M."/>
            <person name="Reyes-Prieto A."/>
            <person name="Armbrust E.V."/>
            <person name="Aves S.J."/>
            <person name="Beiko R.G."/>
            <person name="Coutinho P."/>
            <person name="Dacks J.B."/>
            <person name="Durnford D.G."/>
            <person name="Fast N.M."/>
            <person name="Green B.R."/>
            <person name="Grisdale C."/>
            <person name="Hempe F."/>
            <person name="Henrissat B."/>
            <person name="Hoppner M.P."/>
            <person name="Ishida K.-I."/>
            <person name="Kim E."/>
            <person name="Koreny L."/>
            <person name="Kroth P.G."/>
            <person name="Liu Y."/>
            <person name="Malik S.-B."/>
            <person name="Maier U.G."/>
            <person name="McRose D."/>
            <person name="Mock T."/>
            <person name="Neilson J.A."/>
            <person name="Onodera N.T."/>
            <person name="Poole A.M."/>
            <person name="Pritham E.J."/>
            <person name="Richards T.A."/>
            <person name="Rocap G."/>
            <person name="Roy S.W."/>
            <person name="Sarai C."/>
            <person name="Schaack S."/>
            <person name="Shirato S."/>
            <person name="Slamovits C.H."/>
            <person name="Spencer D.F."/>
            <person name="Suzuki S."/>
            <person name="Worden A.Z."/>
            <person name="Zauner S."/>
            <person name="Barry K."/>
            <person name="Bell C."/>
            <person name="Bharti A.K."/>
            <person name="Crow J.A."/>
            <person name="Grimwood J."/>
            <person name="Kramer R."/>
            <person name="Lindquist E."/>
            <person name="Lucas S."/>
            <person name="Salamov A."/>
            <person name="McFadden G.I."/>
            <person name="Lane C.E."/>
            <person name="Keeling P.J."/>
            <person name="Gray M.W."/>
            <person name="Grigoriev I.V."/>
            <person name="Archibald J.M."/>
        </authorList>
    </citation>
    <scope>NUCLEOTIDE SEQUENCE</scope>
    <source>
        <strain evidence="11">CCMP2712</strain>
    </source>
</reference>
<dbReference type="Pfam" id="PF00145">
    <property type="entry name" value="DNA_methylase"/>
    <property type="match status" value="1"/>
</dbReference>
<dbReference type="GO" id="GO:0005634">
    <property type="term" value="C:nucleus"/>
    <property type="evidence" value="ECO:0007669"/>
    <property type="project" value="TreeGrafter"/>
</dbReference>
<dbReference type="AlphaFoldDB" id="L1JI51"/>
<evidence type="ECO:0000256" key="3">
    <source>
        <dbReference type="ARBA" id="ARBA00022691"/>
    </source>
</evidence>
<evidence type="ECO:0000313" key="9">
    <source>
        <dbReference type="EMBL" id="EKX47809.1"/>
    </source>
</evidence>
<proteinExistence type="inferred from homology"/>
<evidence type="ECO:0000256" key="8">
    <source>
        <dbReference type="RuleBase" id="RU000416"/>
    </source>
</evidence>
<dbReference type="GeneID" id="17304593"/>
<dbReference type="Gene3D" id="3.40.50.150">
    <property type="entry name" value="Vaccinia Virus protein VP39"/>
    <property type="match status" value="1"/>
</dbReference>
<evidence type="ECO:0000256" key="6">
    <source>
        <dbReference type="ARBA" id="ARBA00042810"/>
    </source>
</evidence>
<dbReference type="SUPFAM" id="SSF53335">
    <property type="entry name" value="S-adenosyl-L-methionine-dependent methyltransferases"/>
    <property type="match status" value="1"/>
</dbReference>
<evidence type="ECO:0000256" key="7">
    <source>
        <dbReference type="PROSITE-ProRule" id="PRU01016"/>
    </source>
</evidence>
<keyword evidence="2 7" id="KW-0808">Transferase</keyword>
<dbReference type="EMBL" id="JH992988">
    <property type="protein sequence ID" value="EKX47809.1"/>
    <property type="molecule type" value="Genomic_DNA"/>
</dbReference>
<protein>
    <recommendedName>
        <fullName evidence="5">tRNA (cytosine(38)-C(5))-methyltransferase</fullName>
        <ecNumber evidence="4">2.1.1.204</ecNumber>
    </recommendedName>
    <alternativeName>
        <fullName evidence="6">DNA (cytosine-5)-methyltransferase-like protein 2</fullName>
    </alternativeName>
</protein>
<dbReference type="KEGG" id="gtt:GUITHDRAFT_137189"/>
<dbReference type="PANTHER" id="PTHR46098:SF1">
    <property type="entry name" value="TRNA (CYTOSINE(38)-C(5))-METHYLTRANSFERASE"/>
    <property type="match status" value="1"/>
</dbReference>
<dbReference type="PANTHER" id="PTHR46098">
    <property type="entry name" value="TRNA (CYTOSINE(38)-C(5))-METHYLTRANSFERASE"/>
    <property type="match status" value="1"/>
</dbReference>
<dbReference type="InterPro" id="IPR001525">
    <property type="entry name" value="C5_MeTfrase"/>
</dbReference>
<keyword evidence="11" id="KW-1185">Reference proteome</keyword>
<keyword evidence="3 7" id="KW-0949">S-adenosyl-L-methionine</keyword>
<evidence type="ECO:0000256" key="5">
    <source>
        <dbReference type="ARBA" id="ARBA00039681"/>
    </source>
</evidence>
<dbReference type="OrthoDB" id="414133at2759"/>
<evidence type="ECO:0000313" key="11">
    <source>
        <dbReference type="Proteomes" id="UP000011087"/>
    </source>
</evidence>
<accession>L1JI51</accession>
<dbReference type="PROSITE" id="PS00095">
    <property type="entry name" value="C5_MTASE_2"/>
    <property type="match status" value="1"/>
</dbReference>
<dbReference type="PRINTS" id="PR00105">
    <property type="entry name" value="C5METTRFRASE"/>
</dbReference>
<feature type="active site" evidence="7">
    <location>
        <position position="89"/>
    </location>
</feature>
<evidence type="ECO:0000256" key="1">
    <source>
        <dbReference type="ARBA" id="ARBA00022603"/>
    </source>
</evidence>
<organism evidence="9">
    <name type="scientific">Guillardia theta (strain CCMP2712)</name>
    <name type="common">Cryptophyte</name>
    <dbReference type="NCBI Taxonomy" id="905079"/>
    <lineage>
        <taxon>Eukaryota</taxon>
        <taxon>Cryptophyceae</taxon>
        <taxon>Pyrenomonadales</taxon>
        <taxon>Geminigeraceae</taxon>
        <taxon>Guillardia</taxon>
    </lineage>
</organism>
<dbReference type="NCBIfam" id="TIGR00675">
    <property type="entry name" value="dcm"/>
    <property type="match status" value="1"/>
</dbReference>
<dbReference type="InterPro" id="IPR029063">
    <property type="entry name" value="SAM-dependent_MTases_sf"/>
</dbReference>
<evidence type="ECO:0000256" key="2">
    <source>
        <dbReference type="ARBA" id="ARBA00022679"/>
    </source>
</evidence>
<dbReference type="GO" id="GO:0008168">
    <property type="term" value="F:methyltransferase activity"/>
    <property type="evidence" value="ECO:0007669"/>
    <property type="project" value="UniProtKB-KW"/>
</dbReference>
<name>L1JI51_GUITC</name>
<reference evidence="9 11" key="1">
    <citation type="journal article" date="2012" name="Nature">
        <title>Algal genomes reveal evolutionary mosaicism and the fate of nucleomorphs.</title>
        <authorList>
            <consortium name="DOE Joint Genome Institute"/>
            <person name="Curtis B.A."/>
            <person name="Tanifuji G."/>
            <person name="Burki F."/>
            <person name="Gruber A."/>
            <person name="Irimia M."/>
            <person name="Maruyama S."/>
            <person name="Arias M.C."/>
            <person name="Ball S.G."/>
            <person name="Gile G.H."/>
            <person name="Hirakawa Y."/>
            <person name="Hopkins J.F."/>
            <person name="Kuo A."/>
            <person name="Rensing S.A."/>
            <person name="Schmutz J."/>
            <person name="Symeonidi A."/>
            <person name="Elias M."/>
            <person name="Eveleigh R.J."/>
            <person name="Herman E.K."/>
            <person name="Klute M.J."/>
            <person name="Nakayama T."/>
            <person name="Obornik M."/>
            <person name="Reyes-Prieto A."/>
            <person name="Armbrust E.V."/>
            <person name="Aves S.J."/>
            <person name="Beiko R.G."/>
            <person name="Coutinho P."/>
            <person name="Dacks J.B."/>
            <person name="Durnford D.G."/>
            <person name="Fast N.M."/>
            <person name="Green B.R."/>
            <person name="Grisdale C.J."/>
            <person name="Hempel F."/>
            <person name="Henrissat B."/>
            <person name="Hoppner M.P."/>
            <person name="Ishida K."/>
            <person name="Kim E."/>
            <person name="Koreny L."/>
            <person name="Kroth P.G."/>
            <person name="Liu Y."/>
            <person name="Malik S.B."/>
            <person name="Maier U.G."/>
            <person name="McRose D."/>
            <person name="Mock T."/>
            <person name="Neilson J.A."/>
            <person name="Onodera N.T."/>
            <person name="Poole A.M."/>
            <person name="Pritham E.J."/>
            <person name="Richards T.A."/>
            <person name="Rocap G."/>
            <person name="Roy S.W."/>
            <person name="Sarai C."/>
            <person name="Schaack S."/>
            <person name="Shirato S."/>
            <person name="Slamovits C.H."/>
            <person name="Spencer D.F."/>
            <person name="Suzuki S."/>
            <person name="Worden A.Z."/>
            <person name="Zauner S."/>
            <person name="Barry K."/>
            <person name="Bell C."/>
            <person name="Bharti A.K."/>
            <person name="Crow J.A."/>
            <person name="Grimwood J."/>
            <person name="Kramer R."/>
            <person name="Lindquist E."/>
            <person name="Lucas S."/>
            <person name="Salamov A."/>
            <person name="McFadden G.I."/>
            <person name="Lane C.E."/>
            <person name="Keeling P.J."/>
            <person name="Gray M.W."/>
            <person name="Grigoriev I.V."/>
            <person name="Archibald J.M."/>
        </authorList>
    </citation>
    <scope>NUCLEOTIDE SEQUENCE</scope>
    <source>
        <strain evidence="9 11">CCMP2712</strain>
    </source>
</reference>
<dbReference type="Gene3D" id="3.90.120.10">
    <property type="entry name" value="DNA Methylase, subunit A, domain 2"/>
    <property type="match status" value="1"/>
</dbReference>
<sequence>MADEGTKKHSILEFFSGIGGMHYAAENWSRASSSSRSVEIVAAFEVSDVCNLVYSSNFGENPIQRSIEHLDASYLDSFNADTWLMSPPCQPYTSMGKQKDDQDPRARALLHLCQVVQDMQRPPNFILLENVNNFQHSNSHDRWLQALGSIGFMVHEFLLSPTQFGIPNERIRYYALARRIGKSSWNPDDIGKLLRYIPGREDVVCAAEEVEEVAAYLDESSQVDLTPYMVADNDLMKWKHGLQGYVFDIVTPESRRCSCFTKSYSKYIRGTGSLLSTNFYDEEGRLKKMNFIVLPHSGSSRCIFDVEDPWSIQDLNAMRGLKLRYFTETEVSRLMGFPEERFKFPQEMLYPKSRLGYRMLGNSLNVEVVASLLEYLFKED</sequence>
<dbReference type="STRING" id="905079.L1JI51"/>
<dbReference type="PROSITE" id="PS51679">
    <property type="entry name" value="SAM_MT_C5"/>
    <property type="match status" value="1"/>
</dbReference>
<dbReference type="InterPro" id="IPR050750">
    <property type="entry name" value="C5-MTase"/>
</dbReference>
<comment type="similarity">
    <text evidence="7 8">Belongs to the class I-like SAM-binding methyltransferase superfamily. C5-methyltransferase family.</text>
</comment>
<dbReference type="Proteomes" id="UP000011087">
    <property type="component" value="Unassembled WGS sequence"/>
</dbReference>
<dbReference type="RefSeq" id="XP_005834789.1">
    <property type="nucleotide sequence ID" value="XM_005834732.1"/>
</dbReference>
<keyword evidence="1 7" id="KW-0489">Methyltransferase</keyword>
<evidence type="ECO:0000256" key="4">
    <source>
        <dbReference type="ARBA" id="ARBA00039081"/>
    </source>
</evidence>
<dbReference type="GO" id="GO:0032259">
    <property type="term" value="P:methylation"/>
    <property type="evidence" value="ECO:0007669"/>
    <property type="project" value="UniProtKB-KW"/>
</dbReference>
<dbReference type="EC" id="2.1.1.204" evidence="4"/>
<dbReference type="InterPro" id="IPR031303">
    <property type="entry name" value="C5_meth_CS"/>
</dbReference>
<dbReference type="HOGENOM" id="CLU_049101_0_0_1"/>